<sequence length="389" mass="42416">MSRASSKVRKSTIGERWKTRVCEGASIVAASSPPASAFGFFVNNTIHQPSGNESFLYPRYTELQDGTILATATLTGYSPSFLPIFESKDGGASWEWISNVTDTQNGWGIPAQPMLAVLSKPLGGFDAGTILATGNSWSDNGTRIELYASADRARSWEFVSHVAQGGPPNTTNGATPVWEPYLLEYNNSLICYYSDQRDPKHGQKLSYQVSTDLKAWGPVVNAVAYDEYVLRPGMPVVAWIPPIAKWMIVYEYVGGDASYGSTYPVYYRLADSPLEFQTAKGIVIVTDTKKTPNASPYVAWSTIGGPNGTIVVSDADHTQVFTNQFGGDVDAWEEHATLAGSAYSRPVHILRQYPDHLVIYGAETYDGLQDNLLTPLTATAVNLTELLLN</sequence>
<dbReference type="SUPFAM" id="SSF50939">
    <property type="entry name" value="Sialidases"/>
    <property type="match status" value="1"/>
</dbReference>
<dbReference type="PANTHER" id="PTHR38792:SF1">
    <property type="entry name" value="BNR_ASP-BOX REPEAT PROTEIN"/>
    <property type="match status" value="1"/>
</dbReference>
<accession>A0A066XI13</accession>
<dbReference type="Gene3D" id="2.120.10.10">
    <property type="match status" value="1"/>
</dbReference>
<dbReference type="STRING" id="1173701.A0A066XI13"/>
<dbReference type="HOGENOM" id="CLU_036301_0_0_1"/>
<organism evidence="1 2">
    <name type="scientific">Colletotrichum sublineola</name>
    <name type="common">Sorghum anthracnose fungus</name>
    <dbReference type="NCBI Taxonomy" id="1173701"/>
    <lineage>
        <taxon>Eukaryota</taxon>
        <taxon>Fungi</taxon>
        <taxon>Dikarya</taxon>
        <taxon>Ascomycota</taxon>
        <taxon>Pezizomycotina</taxon>
        <taxon>Sordariomycetes</taxon>
        <taxon>Hypocreomycetidae</taxon>
        <taxon>Glomerellales</taxon>
        <taxon>Glomerellaceae</taxon>
        <taxon>Colletotrichum</taxon>
        <taxon>Colletotrichum graminicola species complex</taxon>
    </lineage>
</organism>
<dbReference type="OrthoDB" id="2130735at2759"/>
<dbReference type="AlphaFoldDB" id="A0A066XI13"/>
<evidence type="ECO:0008006" key="3">
    <source>
        <dbReference type="Google" id="ProtNLM"/>
    </source>
</evidence>
<dbReference type="InterPro" id="IPR036278">
    <property type="entry name" value="Sialidase_sf"/>
</dbReference>
<dbReference type="PANTHER" id="PTHR38792">
    <property type="entry name" value="BNR/ASP-BOX REPEAT DOMAIN PROTEIN (AFU_ORTHOLOGUE AFUA_7G06430)-RELATED"/>
    <property type="match status" value="1"/>
</dbReference>
<reference evidence="2" key="1">
    <citation type="journal article" date="2014" name="Genome Announc.">
        <title>Draft genome sequence of Colletotrichum sublineola, a destructive pathogen of cultivated sorghum.</title>
        <authorList>
            <person name="Baroncelli R."/>
            <person name="Sanz-Martin J.M."/>
            <person name="Rech G.E."/>
            <person name="Sukno S.A."/>
            <person name="Thon M.R."/>
        </authorList>
    </citation>
    <scope>NUCLEOTIDE SEQUENCE [LARGE SCALE GENOMIC DNA]</scope>
    <source>
        <strain evidence="2">TX430BB</strain>
    </source>
</reference>
<dbReference type="eggNOG" id="ENOG502QW46">
    <property type="taxonomic scope" value="Eukaryota"/>
</dbReference>
<evidence type="ECO:0000313" key="2">
    <source>
        <dbReference type="Proteomes" id="UP000027238"/>
    </source>
</evidence>
<name>A0A066XI13_COLSU</name>
<protein>
    <recommendedName>
        <fullName evidence="3">BNR/Asp-box repeat protein</fullName>
    </recommendedName>
</protein>
<gene>
    <name evidence="1" type="ORF">CSUB01_05897</name>
</gene>
<dbReference type="Proteomes" id="UP000027238">
    <property type="component" value="Unassembled WGS sequence"/>
</dbReference>
<dbReference type="OMA" id="YVMADSP"/>
<evidence type="ECO:0000313" key="1">
    <source>
        <dbReference type="EMBL" id="KDN68823.1"/>
    </source>
</evidence>
<keyword evidence="2" id="KW-1185">Reference proteome</keyword>
<dbReference type="EMBL" id="JMSE01000609">
    <property type="protein sequence ID" value="KDN68823.1"/>
    <property type="molecule type" value="Genomic_DNA"/>
</dbReference>
<proteinExistence type="predicted"/>
<comment type="caution">
    <text evidence="1">The sequence shown here is derived from an EMBL/GenBank/DDBJ whole genome shotgun (WGS) entry which is preliminary data.</text>
</comment>